<dbReference type="GO" id="GO:0005737">
    <property type="term" value="C:cytoplasm"/>
    <property type="evidence" value="ECO:0007669"/>
    <property type="project" value="UniProtKB-ARBA"/>
</dbReference>
<dbReference type="GO" id="GO:0016114">
    <property type="term" value="P:terpenoid biosynthetic process"/>
    <property type="evidence" value="ECO:0007669"/>
    <property type="project" value="UniProtKB-ARBA"/>
</dbReference>
<comment type="cofactor">
    <cofactor evidence="1">
        <name>Mg(2+)</name>
        <dbReference type="ChEBI" id="CHEBI:18420"/>
    </cofactor>
</comment>
<dbReference type="PANTHER" id="PTHR43281:SF1">
    <property type="entry name" value="FARNESYL DIPHOSPHATE SYNTHASE"/>
    <property type="match status" value="1"/>
</dbReference>
<evidence type="ECO:0000256" key="10">
    <source>
        <dbReference type="ARBA" id="ARBA00032873"/>
    </source>
</evidence>
<dbReference type="InterPro" id="IPR000092">
    <property type="entry name" value="Polyprenyl_synt"/>
</dbReference>
<dbReference type="SFLD" id="SFLDS00005">
    <property type="entry name" value="Isoprenoid_Synthase_Type_I"/>
    <property type="match status" value="1"/>
</dbReference>
<accession>A0A0U2XAY4</accession>
<evidence type="ECO:0000256" key="2">
    <source>
        <dbReference type="ARBA" id="ARBA00006706"/>
    </source>
</evidence>
<evidence type="ECO:0000256" key="9">
    <source>
        <dbReference type="ARBA" id="ARBA00032380"/>
    </source>
</evidence>
<evidence type="ECO:0000256" key="12">
    <source>
        <dbReference type="RuleBase" id="RU004466"/>
    </source>
</evidence>
<gene>
    <name evidence="13" type="ORF">ATZ35_08905</name>
</gene>
<comment type="catalytic activity">
    <reaction evidence="11">
        <text>isopentenyl diphosphate + (2E)-geranyl diphosphate = (2E,6E)-farnesyl diphosphate + diphosphate</text>
        <dbReference type="Rhea" id="RHEA:19361"/>
        <dbReference type="ChEBI" id="CHEBI:33019"/>
        <dbReference type="ChEBI" id="CHEBI:58057"/>
        <dbReference type="ChEBI" id="CHEBI:128769"/>
        <dbReference type="ChEBI" id="CHEBI:175763"/>
        <dbReference type="EC" id="2.5.1.10"/>
    </reaction>
</comment>
<keyword evidence="6" id="KW-0479">Metal-binding</keyword>
<evidence type="ECO:0000313" key="13">
    <source>
        <dbReference type="EMBL" id="ALS37272.1"/>
    </source>
</evidence>
<dbReference type="AlphaFoldDB" id="A0A0U2XAY4"/>
<dbReference type="Gene3D" id="1.10.600.10">
    <property type="entry name" value="Farnesyl Diphosphate Synthase"/>
    <property type="match status" value="1"/>
</dbReference>
<evidence type="ECO:0000256" key="7">
    <source>
        <dbReference type="ARBA" id="ARBA00022842"/>
    </source>
</evidence>
<keyword evidence="7" id="KW-0460">Magnesium</keyword>
<evidence type="ECO:0000256" key="8">
    <source>
        <dbReference type="ARBA" id="ARBA00023229"/>
    </source>
</evidence>
<dbReference type="KEGG" id="erx:ATZ35_08905"/>
<dbReference type="SUPFAM" id="SSF48576">
    <property type="entry name" value="Terpenoid synthases"/>
    <property type="match status" value="1"/>
</dbReference>
<dbReference type="InterPro" id="IPR053378">
    <property type="entry name" value="Prenyl_diphosphate_synthase"/>
</dbReference>
<reference evidence="14" key="1">
    <citation type="submission" date="2015-12" db="EMBL/GenBank/DDBJ databases">
        <authorList>
            <person name="Lauer A."/>
            <person name="Humrighouse B."/>
            <person name="Loparev V."/>
            <person name="Shewmaker P.L."/>
            <person name="Whitney A.M."/>
            <person name="McLaughlin R.W."/>
        </authorList>
    </citation>
    <scope>NUCLEOTIDE SEQUENCE [LARGE SCALE GENOMIC DNA]</scope>
    <source>
        <strain evidence="14">LMG 26678</strain>
    </source>
</reference>
<evidence type="ECO:0000256" key="6">
    <source>
        <dbReference type="ARBA" id="ARBA00022723"/>
    </source>
</evidence>
<proteinExistence type="inferred from homology"/>
<name>A0A0U2XAY4_9ENTE</name>
<evidence type="ECO:0000256" key="4">
    <source>
        <dbReference type="ARBA" id="ARBA00015100"/>
    </source>
</evidence>
<evidence type="ECO:0000256" key="5">
    <source>
        <dbReference type="ARBA" id="ARBA00022679"/>
    </source>
</evidence>
<dbReference type="RefSeq" id="WP_208926951.1">
    <property type="nucleotide sequence ID" value="NZ_CP013655.1"/>
</dbReference>
<dbReference type="NCBIfam" id="NF045485">
    <property type="entry name" value="FPPsyn"/>
    <property type="match status" value="1"/>
</dbReference>
<dbReference type="EMBL" id="CP013655">
    <property type="protein sequence ID" value="ALS37272.1"/>
    <property type="molecule type" value="Genomic_DNA"/>
</dbReference>
<dbReference type="PANTHER" id="PTHR43281">
    <property type="entry name" value="FARNESYL DIPHOSPHATE SYNTHASE"/>
    <property type="match status" value="1"/>
</dbReference>
<dbReference type="CDD" id="cd00685">
    <property type="entry name" value="Trans_IPPS_HT"/>
    <property type="match status" value="1"/>
</dbReference>
<sequence length="296" mass="32352">MEAFTDFRKQSLPLIEKEMENFIDDYTANERLKEAMLYSIRAGGKRFRPLLVLAVLRSFNKEAQTHDYQVGAALEMVHTYSLIHDDLPAMDDDDLRRGKPTNHKVFGEAHAILAGDGLLTAAFQLLALSQIEANQKVLLIQLLSKASGTQGMVAGQAGDLQGEDRLLTLSELAAVHEKKTGALIEFALLAGGILANQPEEVVNLLGVFAQHLGLAFQIKDDLLDATSSEEALGKQVGRDEALNKSTYPSLLGLAGAKEALTEQLSMGSDVLELIRQTSSEFHSELLQELVEQLRLG</sequence>
<dbReference type="PROSITE" id="PS00444">
    <property type="entry name" value="POLYPRENYL_SYNTHASE_2"/>
    <property type="match status" value="1"/>
</dbReference>
<keyword evidence="8" id="KW-0414">Isoprene biosynthesis</keyword>
<dbReference type="InterPro" id="IPR008949">
    <property type="entry name" value="Isoprenoid_synthase_dom_sf"/>
</dbReference>
<dbReference type="FunFam" id="1.10.600.10:FF:000001">
    <property type="entry name" value="Geranylgeranyl diphosphate synthase"/>
    <property type="match status" value="1"/>
</dbReference>
<dbReference type="GO" id="GO:0004337">
    <property type="term" value="F:(2E,6E)-farnesyl diphosphate synthase activity"/>
    <property type="evidence" value="ECO:0007669"/>
    <property type="project" value="UniProtKB-EC"/>
</dbReference>
<dbReference type="SFLD" id="SFLDG01017">
    <property type="entry name" value="Polyprenyl_Transferase_Like"/>
    <property type="match status" value="1"/>
</dbReference>
<comment type="similarity">
    <text evidence="2 12">Belongs to the FPP/GGPP synthase family.</text>
</comment>
<dbReference type="EC" id="2.5.1.10" evidence="3"/>
<keyword evidence="5 12" id="KW-0808">Transferase</keyword>
<evidence type="ECO:0000256" key="1">
    <source>
        <dbReference type="ARBA" id="ARBA00001946"/>
    </source>
</evidence>
<dbReference type="Pfam" id="PF00348">
    <property type="entry name" value="polyprenyl_synt"/>
    <property type="match status" value="1"/>
</dbReference>
<protein>
    <recommendedName>
        <fullName evidence="4">Farnesyl diphosphate synthase</fullName>
        <ecNumber evidence="3">2.5.1.10</ecNumber>
    </recommendedName>
    <alternativeName>
        <fullName evidence="10">(2E,6E)-farnesyl diphosphate synthase</fullName>
    </alternativeName>
    <alternativeName>
        <fullName evidence="9">Geranyltranstransferase</fullName>
    </alternativeName>
</protein>
<dbReference type="GO" id="GO:0046872">
    <property type="term" value="F:metal ion binding"/>
    <property type="evidence" value="ECO:0007669"/>
    <property type="project" value="UniProtKB-KW"/>
</dbReference>
<evidence type="ECO:0000256" key="3">
    <source>
        <dbReference type="ARBA" id="ARBA00012439"/>
    </source>
</evidence>
<dbReference type="Proteomes" id="UP000067523">
    <property type="component" value="Chromosome"/>
</dbReference>
<dbReference type="PROSITE" id="PS00723">
    <property type="entry name" value="POLYPRENYL_SYNTHASE_1"/>
    <property type="match status" value="1"/>
</dbReference>
<dbReference type="InterPro" id="IPR033749">
    <property type="entry name" value="Polyprenyl_synt_CS"/>
</dbReference>
<dbReference type="STRING" id="118060.ATZ35_08905"/>
<evidence type="ECO:0000313" key="14">
    <source>
        <dbReference type="Proteomes" id="UP000067523"/>
    </source>
</evidence>
<organism evidence="13 14">
    <name type="scientific">Enterococcus rotai</name>
    <dbReference type="NCBI Taxonomy" id="118060"/>
    <lineage>
        <taxon>Bacteria</taxon>
        <taxon>Bacillati</taxon>
        <taxon>Bacillota</taxon>
        <taxon>Bacilli</taxon>
        <taxon>Lactobacillales</taxon>
        <taxon>Enterococcaceae</taxon>
        <taxon>Enterococcus</taxon>
    </lineage>
</organism>
<evidence type="ECO:0000256" key="11">
    <source>
        <dbReference type="ARBA" id="ARBA00049399"/>
    </source>
</evidence>
<keyword evidence="14" id="KW-1185">Reference proteome</keyword>